<organism evidence="1 3">
    <name type="scientific">Phytophthora cactorum</name>
    <dbReference type="NCBI Taxonomy" id="29920"/>
    <lineage>
        <taxon>Eukaryota</taxon>
        <taxon>Sar</taxon>
        <taxon>Stramenopiles</taxon>
        <taxon>Oomycota</taxon>
        <taxon>Peronosporomycetes</taxon>
        <taxon>Peronosporales</taxon>
        <taxon>Peronosporaceae</taxon>
        <taxon>Phytophthora</taxon>
    </lineage>
</organism>
<proteinExistence type="predicted"/>
<dbReference type="AlphaFoldDB" id="A0A8T1BEP0"/>
<dbReference type="Proteomes" id="UP000736787">
    <property type="component" value="Unassembled WGS sequence"/>
</dbReference>
<comment type="caution">
    <text evidence="1">The sequence shown here is derived from an EMBL/GenBank/DDBJ whole genome shotgun (WGS) entry which is preliminary data.</text>
</comment>
<dbReference type="EMBL" id="RCMK01001136">
    <property type="protein sequence ID" value="KAG2901009.1"/>
    <property type="molecule type" value="Genomic_DNA"/>
</dbReference>
<dbReference type="Proteomes" id="UP000760860">
    <property type="component" value="Unassembled WGS sequence"/>
</dbReference>
<evidence type="ECO:0000313" key="1">
    <source>
        <dbReference type="EMBL" id="KAG2901009.1"/>
    </source>
</evidence>
<sequence length="104" mass="11901">MRYIMNIFVTSYHQDELGLLLRSFLVSLRKLSPFQTPAETPNPCWPYCGRLVKTYCISGHSFFFERTELTWLLILLIRVGIFSVAEGICSAGVSVTKSCLQEFN</sequence>
<dbReference type="EMBL" id="RCMV01000153">
    <property type="protein sequence ID" value="KAG3223208.1"/>
    <property type="molecule type" value="Genomic_DNA"/>
</dbReference>
<evidence type="ECO:0000313" key="2">
    <source>
        <dbReference type="EMBL" id="KAG3223208.1"/>
    </source>
</evidence>
<gene>
    <name evidence="1" type="ORF">PC117_g21829</name>
    <name evidence="2" type="ORF">PC129_g6133</name>
</gene>
<accession>A0A8T1BEP0</accession>
<evidence type="ECO:0000313" key="3">
    <source>
        <dbReference type="Proteomes" id="UP000736787"/>
    </source>
</evidence>
<name>A0A8T1BEP0_9STRA</name>
<reference evidence="1" key="1">
    <citation type="submission" date="2018-10" db="EMBL/GenBank/DDBJ databases">
        <title>Effector identification in a new, highly contiguous assembly of the strawberry crown rot pathogen Phytophthora cactorum.</title>
        <authorList>
            <person name="Armitage A.D."/>
            <person name="Nellist C.F."/>
            <person name="Bates H."/>
            <person name="Vickerstaff R.J."/>
            <person name="Harrison R.J."/>
        </authorList>
    </citation>
    <scope>NUCLEOTIDE SEQUENCE</scope>
    <source>
        <strain evidence="1">4040</strain>
        <strain evidence="2">P421</strain>
    </source>
</reference>
<protein>
    <submittedName>
        <fullName evidence="1">Uncharacterized protein</fullName>
    </submittedName>
</protein>